<sequence length="82" mass="9302">MLVSAIMSDKELLKQLEPINGVFGFLQQDGKLDNFGSLSLVTMNTMFPFVNILSEEFDEIKAVMDKTPLESERRFLGERSTL</sequence>
<protein>
    <submittedName>
        <fullName evidence="1">Uncharacterized protein</fullName>
    </submittedName>
</protein>
<keyword evidence="2" id="KW-1185">Reference proteome</keyword>
<organism evidence="1 2">
    <name type="scientific">Bifidobacterium commune</name>
    <dbReference type="NCBI Taxonomy" id="1505727"/>
    <lineage>
        <taxon>Bacteria</taxon>
        <taxon>Bacillati</taxon>
        <taxon>Actinomycetota</taxon>
        <taxon>Actinomycetes</taxon>
        <taxon>Bifidobacteriales</taxon>
        <taxon>Bifidobacteriaceae</taxon>
        <taxon>Bifidobacterium</taxon>
    </lineage>
</organism>
<evidence type="ECO:0000313" key="2">
    <source>
        <dbReference type="Proteomes" id="UP000242610"/>
    </source>
</evidence>
<dbReference type="Proteomes" id="UP000242610">
    <property type="component" value="Unassembled WGS sequence"/>
</dbReference>
<dbReference type="RefSeq" id="WP_143249572.1">
    <property type="nucleotide sequence ID" value="NZ_FMBL01000001.1"/>
</dbReference>
<evidence type="ECO:0000313" key="1">
    <source>
        <dbReference type="EMBL" id="SCC78182.1"/>
    </source>
</evidence>
<proteinExistence type="predicted"/>
<accession>A0A1C4H095</accession>
<reference evidence="2" key="1">
    <citation type="submission" date="2016-08" db="EMBL/GenBank/DDBJ databases">
        <authorList>
            <person name="Varghese N."/>
            <person name="Submissions Spin"/>
        </authorList>
    </citation>
    <scope>NUCLEOTIDE SEQUENCE [LARGE SCALE GENOMIC DNA]</scope>
    <source>
        <strain evidence="2">R-52791</strain>
    </source>
</reference>
<gene>
    <name evidence="1" type="ORF">GA0061077_0139</name>
</gene>
<dbReference type="AlphaFoldDB" id="A0A1C4H095"/>
<name>A0A1C4H095_9BIFI</name>
<dbReference type="EMBL" id="FMBL01000001">
    <property type="protein sequence ID" value="SCC78182.1"/>
    <property type="molecule type" value="Genomic_DNA"/>
</dbReference>